<evidence type="ECO:0000313" key="2">
    <source>
        <dbReference type="EMBL" id="EDM76957.1"/>
    </source>
</evidence>
<organism evidence="2 3">
    <name type="scientific">Plesiocystis pacifica SIR-1</name>
    <dbReference type="NCBI Taxonomy" id="391625"/>
    <lineage>
        <taxon>Bacteria</taxon>
        <taxon>Pseudomonadati</taxon>
        <taxon>Myxococcota</taxon>
        <taxon>Polyangia</taxon>
        <taxon>Nannocystales</taxon>
        <taxon>Nannocystaceae</taxon>
        <taxon>Plesiocystis</taxon>
    </lineage>
</organism>
<name>A6GAX2_9BACT</name>
<protein>
    <submittedName>
        <fullName evidence="2">Uncharacterized protein</fullName>
    </submittedName>
</protein>
<dbReference type="Proteomes" id="UP000005801">
    <property type="component" value="Unassembled WGS sequence"/>
</dbReference>
<dbReference type="EMBL" id="ABCS01000054">
    <property type="protein sequence ID" value="EDM76957.1"/>
    <property type="molecule type" value="Genomic_DNA"/>
</dbReference>
<proteinExistence type="predicted"/>
<evidence type="ECO:0000256" key="1">
    <source>
        <dbReference type="SAM" id="MobiDB-lite"/>
    </source>
</evidence>
<feature type="region of interest" description="Disordered" evidence="1">
    <location>
        <begin position="1"/>
        <end position="70"/>
    </location>
</feature>
<comment type="caution">
    <text evidence="2">The sequence shown here is derived from an EMBL/GenBank/DDBJ whole genome shotgun (WGS) entry which is preliminary data.</text>
</comment>
<keyword evidence="3" id="KW-1185">Reference proteome</keyword>
<sequence length="70" mass="7665">MRPLPRSGPTQVLGSKLASPARSTRRSRSDSRRRMPGSSTSTGWQRGAMGKVTSSPWSLLVARNERPWAA</sequence>
<evidence type="ECO:0000313" key="3">
    <source>
        <dbReference type="Proteomes" id="UP000005801"/>
    </source>
</evidence>
<reference evidence="2 3" key="1">
    <citation type="submission" date="2007-06" db="EMBL/GenBank/DDBJ databases">
        <authorList>
            <person name="Shimkets L."/>
            <person name="Ferriera S."/>
            <person name="Johnson J."/>
            <person name="Kravitz S."/>
            <person name="Beeson K."/>
            <person name="Sutton G."/>
            <person name="Rogers Y.-H."/>
            <person name="Friedman R."/>
            <person name="Frazier M."/>
            <person name="Venter J.C."/>
        </authorList>
    </citation>
    <scope>NUCLEOTIDE SEQUENCE [LARGE SCALE GENOMIC DNA]</scope>
    <source>
        <strain evidence="2 3">SIR-1</strain>
    </source>
</reference>
<gene>
    <name evidence="2" type="ORF">PPSIR1_13125</name>
</gene>
<accession>A6GAX2</accession>
<dbReference type="STRING" id="391625.PPSIR1_13125"/>
<dbReference type="AlphaFoldDB" id="A6GAX2"/>